<accession>A0ACB7P516</accession>
<sequence>MLQPRSHTWLAWATLERCSAAEQTPIDVESGRLLNCAVTRSFGDNRWKWSIEALNRWQSAYFGRNCLSNYHSPPYITARPVVTSTKTRPGDFVILASDGFWNHMVSSEDAVHCAGMWIDAQSSQGGGDAVTNQPSKPQGPPSLVSDHQEEKPVDTKSRDGGHSPAGFPYNWTVQRDHFVVEEDNIATHLVKNAFGGNQRDLFCSVLSTTAPDSKEARDDTTVLVILL</sequence>
<proteinExistence type="predicted"/>
<protein>
    <submittedName>
        <fullName evidence="1">Uncharacterized protein</fullName>
    </submittedName>
</protein>
<gene>
    <name evidence="1" type="ORF">F5144DRAFT_519130</name>
</gene>
<organism evidence="1 2">
    <name type="scientific">Chaetomium tenue</name>
    <dbReference type="NCBI Taxonomy" id="1854479"/>
    <lineage>
        <taxon>Eukaryota</taxon>
        <taxon>Fungi</taxon>
        <taxon>Dikarya</taxon>
        <taxon>Ascomycota</taxon>
        <taxon>Pezizomycotina</taxon>
        <taxon>Sordariomycetes</taxon>
        <taxon>Sordariomycetidae</taxon>
        <taxon>Sordariales</taxon>
        <taxon>Chaetomiaceae</taxon>
        <taxon>Chaetomium</taxon>
    </lineage>
</organism>
<evidence type="ECO:0000313" key="2">
    <source>
        <dbReference type="Proteomes" id="UP000724584"/>
    </source>
</evidence>
<evidence type="ECO:0000313" key="1">
    <source>
        <dbReference type="EMBL" id="KAH6623736.1"/>
    </source>
</evidence>
<reference evidence="1 2" key="1">
    <citation type="journal article" date="2021" name="Nat. Commun.">
        <title>Genetic determinants of endophytism in the Arabidopsis root mycobiome.</title>
        <authorList>
            <person name="Mesny F."/>
            <person name="Miyauchi S."/>
            <person name="Thiergart T."/>
            <person name="Pickel B."/>
            <person name="Atanasova L."/>
            <person name="Karlsson M."/>
            <person name="Huettel B."/>
            <person name="Barry K.W."/>
            <person name="Haridas S."/>
            <person name="Chen C."/>
            <person name="Bauer D."/>
            <person name="Andreopoulos W."/>
            <person name="Pangilinan J."/>
            <person name="LaButti K."/>
            <person name="Riley R."/>
            <person name="Lipzen A."/>
            <person name="Clum A."/>
            <person name="Drula E."/>
            <person name="Henrissat B."/>
            <person name="Kohler A."/>
            <person name="Grigoriev I.V."/>
            <person name="Martin F.M."/>
            <person name="Hacquard S."/>
        </authorList>
    </citation>
    <scope>NUCLEOTIDE SEQUENCE [LARGE SCALE GENOMIC DNA]</scope>
    <source>
        <strain evidence="1 2">MPI-SDFR-AT-0079</strain>
    </source>
</reference>
<name>A0ACB7P516_9PEZI</name>
<dbReference type="Proteomes" id="UP000724584">
    <property type="component" value="Unassembled WGS sequence"/>
</dbReference>
<dbReference type="EMBL" id="JAGIZQ010000006">
    <property type="protein sequence ID" value="KAH6623736.1"/>
    <property type="molecule type" value="Genomic_DNA"/>
</dbReference>
<keyword evidence="2" id="KW-1185">Reference proteome</keyword>
<comment type="caution">
    <text evidence="1">The sequence shown here is derived from an EMBL/GenBank/DDBJ whole genome shotgun (WGS) entry which is preliminary data.</text>
</comment>